<dbReference type="OMA" id="DYDAVDW"/>
<feature type="region of interest" description="Disordered" evidence="1">
    <location>
        <begin position="239"/>
        <end position="265"/>
    </location>
</feature>
<name>M5GD70_DACPD</name>
<feature type="compositionally biased region" description="Basic and acidic residues" evidence="1">
    <location>
        <begin position="239"/>
        <end position="258"/>
    </location>
</feature>
<dbReference type="Pfam" id="PF09747">
    <property type="entry name" value="CCD97-like_C"/>
    <property type="match status" value="1"/>
</dbReference>
<feature type="region of interest" description="Disordered" evidence="1">
    <location>
        <begin position="165"/>
        <end position="199"/>
    </location>
</feature>
<dbReference type="HOGENOM" id="CLU_081903_0_0_1"/>
<reference evidence="3 4" key="1">
    <citation type="journal article" date="2012" name="Science">
        <title>The Paleozoic origin of enzymatic lignin decomposition reconstructed from 31 fungal genomes.</title>
        <authorList>
            <person name="Floudas D."/>
            <person name="Binder M."/>
            <person name="Riley R."/>
            <person name="Barry K."/>
            <person name="Blanchette R.A."/>
            <person name="Henrissat B."/>
            <person name="Martinez A.T."/>
            <person name="Otillar R."/>
            <person name="Spatafora J.W."/>
            <person name="Yadav J.S."/>
            <person name="Aerts A."/>
            <person name="Benoit I."/>
            <person name="Boyd A."/>
            <person name="Carlson A."/>
            <person name="Copeland A."/>
            <person name="Coutinho P.M."/>
            <person name="de Vries R.P."/>
            <person name="Ferreira P."/>
            <person name="Findley K."/>
            <person name="Foster B."/>
            <person name="Gaskell J."/>
            <person name="Glotzer D."/>
            <person name="Gorecki P."/>
            <person name="Heitman J."/>
            <person name="Hesse C."/>
            <person name="Hori C."/>
            <person name="Igarashi K."/>
            <person name="Jurgens J.A."/>
            <person name="Kallen N."/>
            <person name="Kersten P."/>
            <person name="Kohler A."/>
            <person name="Kuees U."/>
            <person name="Kumar T.K.A."/>
            <person name="Kuo A."/>
            <person name="LaButti K."/>
            <person name="Larrondo L.F."/>
            <person name="Lindquist E."/>
            <person name="Ling A."/>
            <person name="Lombard V."/>
            <person name="Lucas S."/>
            <person name="Lundell T."/>
            <person name="Martin R."/>
            <person name="McLaughlin D.J."/>
            <person name="Morgenstern I."/>
            <person name="Morin E."/>
            <person name="Murat C."/>
            <person name="Nagy L.G."/>
            <person name="Nolan M."/>
            <person name="Ohm R.A."/>
            <person name="Patyshakuliyeva A."/>
            <person name="Rokas A."/>
            <person name="Ruiz-Duenas F.J."/>
            <person name="Sabat G."/>
            <person name="Salamov A."/>
            <person name="Samejima M."/>
            <person name="Schmutz J."/>
            <person name="Slot J.C."/>
            <person name="St John F."/>
            <person name="Stenlid J."/>
            <person name="Sun H."/>
            <person name="Sun S."/>
            <person name="Syed K."/>
            <person name="Tsang A."/>
            <person name="Wiebenga A."/>
            <person name="Young D."/>
            <person name="Pisabarro A."/>
            <person name="Eastwood D.C."/>
            <person name="Martin F."/>
            <person name="Cullen D."/>
            <person name="Grigoriev I.V."/>
            <person name="Hibbett D.S."/>
        </authorList>
    </citation>
    <scope>NUCLEOTIDE SEQUENCE [LARGE SCALE GENOMIC DNA]</scope>
    <source>
        <strain evidence="3 4">DJM-731 SS1</strain>
    </source>
</reference>
<dbReference type="RefSeq" id="XP_040633529.1">
    <property type="nucleotide sequence ID" value="XM_040767784.1"/>
</dbReference>
<dbReference type="OrthoDB" id="3345311at2759"/>
<feature type="compositionally biased region" description="Basic and acidic residues" evidence="1">
    <location>
        <begin position="165"/>
        <end position="176"/>
    </location>
</feature>
<evidence type="ECO:0000259" key="2">
    <source>
        <dbReference type="Pfam" id="PF09747"/>
    </source>
</evidence>
<evidence type="ECO:0000256" key="1">
    <source>
        <dbReference type="SAM" id="MobiDB-lite"/>
    </source>
</evidence>
<evidence type="ECO:0000313" key="3">
    <source>
        <dbReference type="EMBL" id="EJU06635.1"/>
    </source>
</evidence>
<gene>
    <name evidence="3" type="ORF">DACRYDRAFT_103585</name>
</gene>
<dbReference type="STRING" id="1858805.M5GD70"/>
<feature type="domain" description="CCD97-like C-terminal" evidence="2">
    <location>
        <begin position="165"/>
        <end position="250"/>
    </location>
</feature>
<proteinExistence type="predicted"/>
<organism evidence="3 4">
    <name type="scientific">Dacryopinax primogenitus (strain DJM 731)</name>
    <name type="common">Brown rot fungus</name>
    <dbReference type="NCBI Taxonomy" id="1858805"/>
    <lineage>
        <taxon>Eukaryota</taxon>
        <taxon>Fungi</taxon>
        <taxon>Dikarya</taxon>
        <taxon>Basidiomycota</taxon>
        <taxon>Agaricomycotina</taxon>
        <taxon>Dacrymycetes</taxon>
        <taxon>Dacrymycetales</taxon>
        <taxon>Dacrymycetaceae</taxon>
        <taxon>Dacryopinax</taxon>
    </lineage>
</organism>
<dbReference type="Proteomes" id="UP000030653">
    <property type="component" value="Unassembled WGS sequence"/>
</dbReference>
<dbReference type="EMBL" id="JH795855">
    <property type="protein sequence ID" value="EJU06635.1"/>
    <property type="molecule type" value="Genomic_DNA"/>
</dbReference>
<dbReference type="AlphaFoldDB" id="M5GD70"/>
<sequence>MTSTTTFDPAPVLNYLSLPSSSSPSPTSQPLLFLRQHLPHLPPSHASAFSNLLTPAERAALPLIRARRLAYALHDPSPHQLTWSHAASQEPMLWTAHGGPSSGLSPARLGEREAQEETEWTKSEFIGRRGPGGGGMIGNLGRLLGEFEGERVGEAERVARIERATRAASRVEQHGEQEDEDMDSLSEHETSSEEEGGMTAADAVKHAFERAVRERFVEGLLEWADYVCDWETDCDGEWERDGEERWFDQEEEQGRGEGDTGELDY</sequence>
<dbReference type="GeneID" id="63682846"/>
<evidence type="ECO:0000313" key="4">
    <source>
        <dbReference type="Proteomes" id="UP000030653"/>
    </source>
</evidence>
<accession>M5GD70</accession>
<protein>
    <recommendedName>
        <fullName evidence="2">CCD97-like C-terminal domain-containing protein</fullName>
    </recommendedName>
</protein>
<keyword evidence="4" id="KW-1185">Reference proteome</keyword>
<dbReference type="InterPro" id="IPR040233">
    <property type="entry name" value="CCD97-like_C"/>
</dbReference>